<dbReference type="PANTHER" id="PTHR33625">
    <property type="entry name" value="OS08G0179900 PROTEIN"/>
    <property type="match status" value="1"/>
</dbReference>
<feature type="compositionally biased region" description="Low complexity" evidence="1">
    <location>
        <begin position="40"/>
        <end position="65"/>
    </location>
</feature>
<feature type="transmembrane region" description="Helical" evidence="2">
    <location>
        <begin position="352"/>
        <end position="371"/>
    </location>
</feature>
<dbReference type="PANTHER" id="PTHR33625:SF3">
    <property type="entry name" value="OS04G0550700 PROTEIN"/>
    <property type="match status" value="1"/>
</dbReference>
<gene>
    <name evidence="3" type="ORF">LITE_LOCUS1636</name>
</gene>
<sequence>MGFVGGRGGGMGGGGGGNMMKAMGRAVTRAGVAGLQDPISPTSASASNSPTPAGSAASSSSSTCSRQAHKSAASGAGPGLHVSPNPVALPISWTTSAFYGSPFDEYGRDWEWVSADGSSSCSSDEKGVIYGLADDFFALGPPPSADEVHTAVNELSQFVGSGRYTSLVHDRYGNEMMKVGMEDEIWWRPLPNLAGSESDWDWKEPSPNLTRMSHPYGTDTVYKAFHLLQNDQSVQRMVTSISSDAAIWDAVMNNEVVRELRHAYYPGREVNSNMHSMSQESTSDETGGGGDKDGVGASENVVEWILDNAKARVVELMESIAELMNKLFAHRGEEVHAGGIGERASVAFEGKVATSLLLSVLVLLVVVLSRAQKA</sequence>
<feature type="region of interest" description="Disordered" evidence="1">
    <location>
        <begin position="271"/>
        <end position="294"/>
    </location>
</feature>
<keyword evidence="2" id="KW-1133">Transmembrane helix</keyword>
<evidence type="ECO:0000313" key="4">
    <source>
        <dbReference type="Proteomes" id="UP001154282"/>
    </source>
</evidence>
<keyword evidence="4" id="KW-1185">Reference proteome</keyword>
<dbReference type="Proteomes" id="UP001154282">
    <property type="component" value="Unassembled WGS sequence"/>
</dbReference>
<protein>
    <submittedName>
        <fullName evidence="3">Uncharacterized protein</fullName>
    </submittedName>
</protein>
<keyword evidence="2" id="KW-0812">Transmembrane</keyword>
<evidence type="ECO:0000256" key="1">
    <source>
        <dbReference type="SAM" id="MobiDB-lite"/>
    </source>
</evidence>
<reference evidence="3" key="1">
    <citation type="submission" date="2022-08" db="EMBL/GenBank/DDBJ databases">
        <authorList>
            <person name="Gutierrez-Valencia J."/>
        </authorList>
    </citation>
    <scope>NUCLEOTIDE SEQUENCE</scope>
</reference>
<dbReference type="AlphaFoldDB" id="A0AAV0GYT8"/>
<feature type="region of interest" description="Disordered" evidence="1">
    <location>
        <begin position="32"/>
        <end position="81"/>
    </location>
</feature>
<evidence type="ECO:0000313" key="3">
    <source>
        <dbReference type="EMBL" id="CAI0377854.1"/>
    </source>
</evidence>
<evidence type="ECO:0000256" key="2">
    <source>
        <dbReference type="SAM" id="Phobius"/>
    </source>
</evidence>
<accession>A0AAV0GYT8</accession>
<dbReference type="EMBL" id="CAMGYJ010000002">
    <property type="protein sequence ID" value="CAI0377854.1"/>
    <property type="molecule type" value="Genomic_DNA"/>
</dbReference>
<name>A0AAV0GYT8_9ROSI</name>
<comment type="caution">
    <text evidence="3">The sequence shown here is derived from an EMBL/GenBank/DDBJ whole genome shotgun (WGS) entry which is preliminary data.</text>
</comment>
<organism evidence="3 4">
    <name type="scientific">Linum tenue</name>
    <dbReference type="NCBI Taxonomy" id="586396"/>
    <lineage>
        <taxon>Eukaryota</taxon>
        <taxon>Viridiplantae</taxon>
        <taxon>Streptophyta</taxon>
        <taxon>Embryophyta</taxon>
        <taxon>Tracheophyta</taxon>
        <taxon>Spermatophyta</taxon>
        <taxon>Magnoliopsida</taxon>
        <taxon>eudicotyledons</taxon>
        <taxon>Gunneridae</taxon>
        <taxon>Pentapetalae</taxon>
        <taxon>rosids</taxon>
        <taxon>fabids</taxon>
        <taxon>Malpighiales</taxon>
        <taxon>Linaceae</taxon>
        <taxon>Linum</taxon>
    </lineage>
</organism>
<proteinExistence type="predicted"/>
<keyword evidence="2" id="KW-0472">Membrane</keyword>